<dbReference type="RefSeq" id="WP_310798511.1">
    <property type="nucleotide sequence ID" value="NZ_CP123872.1"/>
</dbReference>
<dbReference type="GO" id="GO:0016491">
    <property type="term" value="F:oxidoreductase activity"/>
    <property type="evidence" value="ECO:0007669"/>
    <property type="project" value="InterPro"/>
</dbReference>
<evidence type="ECO:0000313" key="3">
    <source>
        <dbReference type="Proteomes" id="UP001268683"/>
    </source>
</evidence>
<accession>A0AA52HAF1</accession>
<dbReference type="InterPro" id="IPR001853">
    <property type="entry name" value="DSBA-like_thioredoxin_dom"/>
</dbReference>
<dbReference type="EMBL" id="CP123872">
    <property type="protein sequence ID" value="WND02675.1"/>
    <property type="molecule type" value="Genomic_DNA"/>
</dbReference>
<dbReference type="InterPro" id="IPR036249">
    <property type="entry name" value="Thioredoxin-like_sf"/>
</dbReference>
<organism evidence="2 3">
    <name type="scientific">Temperatibacter marinus</name>
    <dbReference type="NCBI Taxonomy" id="1456591"/>
    <lineage>
        <taxon>Bacteria</taxon>
        <taxon>Pseudomonadati</taxon>
        <taxon>Pseudomonadota</taxon>
        <taxon>Alphaproteobacteria</taxon>
        <taxon>Kordiimonadales</taxon>
        <taxon>Temperatibacteraceae</taxon>
        <taxon>Temperatibacter</taxon>
    </lineage>
</organism>
<dbReference type="PANTHER" id="PTHR42943:SF2">
    <property type="entry name" value="GLUTATHIONE S-TRANSFERASE KAPPA 1"/>
    <property type="match status" value="1"/>
</dbReference>
<sequence>MSLKKTLRPFGAEWITSSFKLGLERRLQEWKRKLTGKEHELLYFHRADDPYCQLMVQILPELAQRFQVTIRPKVLERLPGSMYPDPIRFEAYSIVDASRVAKLYGLGFPADATVPDVLSTGMVNRQLASIQDKPDFFAVAEELGALLWRRSVSRIQEKCSVALVEEETLRANERLLISLGHYASGSLYYAGEWYTGIDRLDHLEQRFNSLLIGDGEVHYDLQRLWRYGLRRSKVSSASGVIDFYFSLRSPYSYLALEQLAALSAETGVKLNLKPVLPMVARGLKVPDTKKFYIVKDAKREALQHDIAFGRFADPLGKAVHYGLAIGQYLSTIDRGKELAFYRVFFRSVMAEGIDASTDKGLQKITEKSGISLAIVRDALQQQEWQEALEENRKEILQYGCWGVPVMRANGKTFWGQDRIWALAEALGEKTPT</sequence>
<proteinExistence type="predicted"/>
<dbReference type="Proteomes" id="UP001268683">
    <property type="component" value="Chromosome"/>
</dbReference>
<evidence type="ECO:0000313" key="2">
    <source>
        <dbReference type="EMBL" id="WND02675.1"/>
    </source>
</evidence>
<gene>
    <name evidence="2" type="ORF">QGN29_14070</name>
</gene>
<protein>
    <submittedName>
        <fullName evidence="2">DsbA family protein</fullName>
    </submittedName>
</protein>
<dbReference type="Gene3D" id="3.40.30.10">
    <property type="entry name" value="Glutaredoxin"/>
    <property type="match status" value="1"/>
</dbReference>
<name>A0AA52HAF1_9PROT</name>
<dbReference type="PANTHER" id="PTHR42943">
    <property type="entry name" value="GLUTATHIONE S-TRANSFERASE KAPPA"/>
    <property type="match status" value="1"/>
</dbReference>
<dbReference type="SUPFAM" id="SSF52833">
    <property type="entry name" value="Thioredoxin-like"/>
    <property type="match status" value="2"/>
</dbReference>
<dbReference type="InterPro" id="IPR051924">
    <property type="entry name" value="GST_Kappa/NadH"/>
</dbReference>
<dbReference type="AlphaFoldDB" id="A0AA52HAF1"/>
<evidence type="ECO:0000259" key="1">
    <source>
        <dbReference type="Pfam" id="PF01323"/>
    </source>
</evidence>
<keyword evidence="3" id="KW-1185">Reference proteome</keyword>
<reference evidence="2" key="1">
    <citation type="submission" date="2023-04" db="EMBL/GenBank/DDBJ databases">
        <title>Complete genome sequence of Temperatibacter marinus.</title>
        <authorList>
            <person name="Rong J.-C."/>
            <person name="Yi M.-L."/>
            <person name="Zhao Q."/>
        </authorList>
    </citation>
    <scope>NUCLEOTIDE SEQUENCE</scope>
    <source>
        <strain evidence="2">NBRC 110045</strain>
    </source>
</reference>
<dbReference type="Pfam" id="PF01323">
    <property type="entry name" value="DSBA"/>
    <property type="match status" value="1"/>
</dbReference>
<feature type="domain" description="DSBA-like thioredoxin" evidence="1">
    <location>
        <begin position="240"/>
        <end position="426"/>
    </location>
</feature>
<dbReference type="KEGG" id="tmk:QGN29_14070"/>